<comment type="caution">
    <text evidence="2">The sequence shown here is derived from an EMBL/GenBank/DDBJ whole genome shotgun (WGS) entry which is preliminary data.</text>
</comment>
<dbReference type="RefSeq" id="WP_345479016.1">
    <property type="nucleotide sequence ID" value="NZ_BAABLP010000001.1"/>
</dbReference>
<name>A0ABP8YNT3_9MICO</name>
<dbReference type="Proteomes" id="UP001500121">
    <property type="component" value="Unassembled WGS sequence"/>
</dbReference>
<dbReference type="PANTHER" id="PTHR42686">
    <property type="entry name" value="GH17980P-RELATED"/>
    <property type="match status" value="1"/>
</dbReference>
<organism evidence="2 3">
    <name type="scientific">Amnibacterium soli</name>
    <dbReference type="NCBI Taxonomy" id="1282736"/>
    <lineage>
        <taxon>Bacteria</taxon>
        <taxon>Bacillati</taxon>
        <taxon>Actinomycetota</taxon>
        <taxon>Actinomycetes</taxon>
        <taxon>Micrococcales</taxon>
        <taxon>Microbacteriaceae</taxon>
        <taxon>Amnibacterium</taxon>
    </lineage>
</organism>
<evidence type="ECO:0000313" key="3">
    <source>
        <dbReference type="Proteomes" id="UP001500121"/>
    </source>
</evidence>
<reference evidence="3" key="1">
    <citation type="journal article" date="2019" name="Int. J. Syst. Evol. Microbiol.">
        <title>The Global Catalogue of Microorganisms (GCM) 10K type strain sequencing project: providing services to taxonomists for standard genome sequencing and annotation.</title>
        <authorList>
            <consortium name="The Broad Institute Genomics Platform"/>
            <consortium name="The Broad Institute Genome Sequencing Center for Infectious Disease"/>
            <person name="Wu L."/>
            <person name="Ma J."/>
        </authorList>
    </citation>
    <scope>NUCLEOTIDE SEQUENCE [LARGE SCALE GENOMIC DNA]</scope>
    <source>
        <strain evidence="3">JCM 19015</strain>
    </source>
</reference>
<sequence length="322" mass="33316">MTGTPSLAPRPLGATGISVTPICVGTSPLASMARLYGYDVDEDRAVATVEAAFAGPLDFIDTSNGYGEHGEAEVRIGAAVRRAGGLPPGIVLATKVDPAPGSDDFSGDRVRASFAESLERLGVDRVPLLHLHDPERIPFEEGVAPGGPVEALVALREQGLVDRIGVAGGPVPLLQRYLDTGAFDVVLSHNRYTLLDRSAAGLFARAAAAGLGVINAAPYGGGMLAKGPEVQTKYAYGERDDRVARAATAMGEACARHGVPLAAAALQFSMRSADVHSTVVGVSSPERIAQTVELASVAIPEALWAELETLVPPADGWLDPPA</sequence>
<dbReference type="InterPro" id="IPR036812">
    <property type="entry name" value="NAD(P)_OxRdtase_dom_sf"/>
</dbReference>
<dbReference type="InterPro" id="IPR020471">
    <property type="entry name" value="AKR"/>
</dbReference>
<dbReference type="EMBL" id="BAABLP010000001">
    <property type="protein sequence ID" value="GAA4735557.1"/>
    <property type="molecule type" value="Genomic_DNA"/>
</dbReference>
<keyword evidence="3" id="KW-1185">Reference proteome</keyword>
<dbReference type="Pfam" id="PF00248">
    <property type="entry name" value="Aldo_ket_red"/>
    <property type="match status" value="1"/>
</dbReference>
<dbReference type="InterPro" id="IPR023210">
    <property type="entry name" value="NADP_OxRdtase_dom"/>
</dbReference>
<gene>
    <name evidence="2" type="ORF">GCM10025783_01790</name>
</gene>
<evidence type="ECO:0000313" key="2">
    <source>
        <dbReference type="EMBL" id="GAA4735557.1"/>
    </source>
</evidence>
<dbReference type="SUPFAM" id="SSF51430">
    <property type="entry name" value="NAD(P)-linked oxidoreductase"/>
    <property type="match status" value="1"/>
</dbReference>
<feature type="domain" description="NADP-dependent oxidoreductase" evidence="1">
    <location>
        <begin position="22"/>
        <end position="310"/>
    </location>
</feature>
<protein>
    <submittedName>
        <fullName evidence="2">Aldo/keto reductase</fullName>
    </submittedName>
</protein>
<dbReference type="CDD" id="cd19090">
    <property type="entry name" value="AKR_AKR15A-like"/>
    <property type="match status" value="1"/>
</dbReference>
<proteinExistence type="predicted"/>
<dbReference type="Gene3D" id="3.20.20.100">
    <property type="entry name" value="NADP-dependent oxidoreductase domain"/>
    <property type="match status" value="1"/>
</dbReference>
<evidence type="ECO:0000259" key="1">
    <source>
        <dbReference type="Pfam" id="PF00248"/>
    </source>
</evidence>
<accession>A0ABP8YNT3</accession>
<dbReference type="PANTHER" id="PTHR42686:SF1">
    <property type="entry name" value="GH17980P-RELATED"/>
    <property type="match status" value="1"/>
</dbReference>